<dbReference type="STRING" id="1238425.J07HQW2_00693"/>
<dbReference type="HOGENOM" id="CLU_3020930_0_0_2"/>
<evidence type="ECO:0000313" key="2">
    <source>
        <dbReference type="Proteomes" id="UP000030710"/>
    </source>
</evidence>
<accession>U1MV29</accession>
<proteinExistence type="predicted"/>
<protein>
    <submittedName>
        <fullName evidence="1">Uncharacterized protein</fullName>
    </submittedName>
</protein>
<dbReference type="Proteomes" id="UP000030710">
    <property type="component" value="Unassembled WGS sequence"/>
</dbReference>
<name>U1MV29_9EURY</name>
<dbReference type="AlphaFoldDB" id="U1MV29"/>
<gene>
    <name evidence="1" type="ORF">J07HQW2_00693</name>
</gene>
<evidence type="ECO:0000313" key="1">
    <source>
        <dbReference type="EMBL" id="ERG94259.1"/>
    </source>
</evidence>
<organism evidence="1 2">
    <name type="scientific">Haloquadratum walsbyi J07HQW2</name>
    <dbReference type="NCBI Taxonomy" id="1238425"/>
    <lineage>
        <taxon>Archaea</taxon>
        <taxon>Methanobacteriati</taxon>
        <taxon>Methanobacteriota</taxon>
        <taxon>Stenosarchaea group</taxon>
        <taxon>Halobacteria</taxon>
        <taxon>Halobacteriales</taxon>
        <taxon>Haloferacaceae</taxon>
        <taxon>Haloquadratum</taxon>
    </lineage>
</organism>
<dbReference type="EMBL" id="KE356561">
    <property type="protein sequence ID" value="ERG94259.1"/>
    <property type="molecule type" value="Genomic_DNA"/>
</dbReference>
<sequence>MRIPISGNMTVDEVLSCNKITYQPVMCPAQRYSCCFDMLSIYQPTVSVAEEAVTL</sequence>
<reference evidence="1 2" key="1">
    <citation type="journal article" date="2013" name="PLoS ONE">
        <title>Assembly-driven community genomics of a hypersaline microbial ecosystem.</title>
        <authorList>
            <person name="Podell S."/>
            <person name="Ugalde J.A."/>
            <person name="Narasingarao P."/>
            <person name="Banfield J.F."/>
            <person name="Heidelberg K.B."/>
            <person name="Allen E.E."/>
        </authorList>
    </citation>
    <scope>NUCLEOTIDE SEQUENCE [LARGE SCALE GENOMIC DNA]</scope>
    <source>
        <strain evidence="2">J07HQW2</strain>
    </source>
</reference>